<proteinExistence type="predicted"/>
<dbReference type="Gene3D" id="3.30.420.10">
    <property type="entry name" value="Ribonuclease H-like superfamily/Ribonuclease H"/>
    <property type="match status" value="1"/>
</dbReference>
<evidence type="ECO:0000313" key="3">
    <source>
        <dbReference type="Proteomes" id="UP000765509"/>
    </source>
</evidence>
<dbReference type="InterPro" id="IPR036397">
    <property type="entry name" value="RNaseH_sf"/>
</dbReference>
<dbReference type="SUPFAM" id="SSF53098">
    <property type="entry name" value="Ribonuclease H-like"/>
    <property type="match status" value="1"/>
</dbReference>
<sequence>MDRDHIPLILQELHEFPCMRQMSEDGTKERVERTAWWPQLKKEFSEYIEACEIFQKANRKHWKKYGLLQHKEKPKHPWETINMDWGTGLAPGSNKNFNYFLVIVERYSKSVRFLPLHKEDTAIDTALSF</sequence>
<dbReference type="Pfam" id="PF17921">
    <property type="entry name" value="Integrase_H2C2"/>
    <property type="match status" value="1"/>
</dbReference>
<dbReference type="AlphaFoldDB" id="A0A9Q3BSC4"/>
<dbReference type="OrthoDB" id="5592268at2759"/>
<organism evidence="2 3">
    <name type="scientific">Austropuccinia psidii MF-1</name>
    <dbReference type="NCBI Taxonomy" id="1389203"/>
    <lineage>
        <taxon>Eukaryota</taxon>
        <taxon>Fungi</taxon>
        <taxon>Dikarya</taxon>
        <taxon>Basidiomycota</taxon>
        <taxon>Pucciniomycotina</taxon>
        <taxon>Pucciniomycetes</taxon>
        <taxon>Pucciniales</taxon>
        <taxon>Sphaerophragmiaceae</taxon>
        <taxon>Austropuccinia</taxon>
    </lineage>
</organism>
<dbReference type="EMBL" id="AVOT02002333">
    <property type="protein sequence ID" value="MBW0470012.1"/>
    <property type="molecule type" value="Genomic_DNA"/>
</dbReference>
<comment type="caution">
    <text evidence="2">The sequence shown here is derived from an EMBL/GenBank/DDBJ whole genome shotgun (WGS) entry which is preliminary data.</text>
</comment>
<gene>
    <name evidence="2" type="ORF">O181_009727</name>
</gene>
<protein>
    <recommendedName>
        <fullName evidence="1">Integrase zinc-binding domain-containing protein</fullName>
    </recommendedName>
</protein>
<evidence type="ECO:0000313" key="2">
    <source>
        <dbReference type="EMBL" id="MBW0470012.1"/>
    </source>
</evidence>
<dbReference type="Gene3D" id="1.10.340.70">
    <property type="match status" value="1"/>
</dbReference>
<keyword evidence="3" id="KW-1185">Reference proteome</keyword>
<dbReference type="PANTHER" id="PTHR37984">
    <property type="entry name" value="PROTEIN CBG26694"/>
    <property type="match status" value="1"/>
</dbReference>
<dbReference type="GO" id="GO:0003676">
    <property type="term" value="F:nucleic acid binding"/>
    <property type="evidence" value="ECO:0007669"/>
    <property type="project" value="InterPro"/>
</dbReference>
<dbReference type="Proteomes" id="UP000765509">
    <property type="component" value="Unassembled WGS sequence"/>
</dbReference>
<dbReference type="PANTHER" id="PTHR37984:SF5">
    <property type="entry name" value="PROTEIN NYNRIN-LIKE"/>
    <property type="match status" value="1"/>
</dbReference>
<evidence type="ECO:0000259" key="1">
    <source>
        <dbReference type="Pfam" id="PF17921"/>
    </source>
</evidence>
<dbReference type="InterPro" id="IPR012337">
    <property type="entry name" value="RNaseH-like_sf"/>
</dbReference>
<accession>A0A9Q3BSC4</accession>
<reference evidence="2" key="1">
    <citation type="submission" date="2021-03" db="EMBL/GenBank/DDBJ databases">
        <title>Draft genome sequence of rust myrtle Austropuccinia psidii MF-1, a brazilian biotype.</title>
        <authorList>
            <person name="Quecine M.C."/>
            <person name="Pachon D.M.R."/>
            <person name="Bonatelli M.L."/>
            <person name="Correr F.H."/>
            <person name="Franceschini L.M."/>
            <person name="Leite T.F."/>
            <person name="Margarido G.R.A."/>
            <person name="Almeida C.A."/>
            <person name="Ferrarezi J.A."/>
            <person name="Labate C.A."/>
        </authorList>
    </citation>
    <scope>NUCLEOTIDE SEQUENCE</scope>
    <source>
        <strain evidence="2">MF-1</strain>
    </source>
</reference>
<feature type="domain" description="Integrase zinc-binding" evidence="1">
    <location>
        <begin position="3"/>
        <end position="59"/>
    </location>
</feature>
<dbReference type="InterPro" id="IPR041588">
    <property type="entry name" value="Integrase_H2C2"/>
</dbReference>
<dbReference type="InterPro" id="IPR050951">
    <property type="entry name" value="Retrovirus_Pol_polyprotein"/>
</dbReference>
<name>A0A9Q3BSC4_9BASI</name>